<accession>A0A8S5Q0L4</accession>
<reference evidence="1" key="1">
    <citation type="journal article" date="2021" name="Proc. Natl. Acad. Sci. U.S.A.">
        <title>A Catalog of Tens of Thousands of Viruses from Human Metagenomes Reveals Hidden Associations with Chronic Diseases.</title>
        <authorList>
            <person name="Tisza M.J."/>
            <person name="Buck C.B."/>
        </authorList>
    </citation>
    <scope>NUCLEOTIDE SEQUENCE</scope>
    <source>
        <strain evidence="1">CtMOb8</strain>
    </source>
</reference>
<proteinExistence type="predicted"/>
<organism evidence="1">
    <name type="scientific">Siphoviridae sp. ctMOb8</name>
    <dbReference type="NCBI Taxonomy" id="2825460"/>
    <lineage>
        <taxon>Viruses</taxon>
        <taxon>Duplodnaviria</taxon>
        <taxon>Heunggongvirae</taxon>
        <taxon>Uroviricota</taxon>
        <taxon>Caudoviricetes</taxon>
    </lineage>
</organism>
<name>A0A8S5Q0L4_9CAUD</name>
<dbReference type="EMBL" id="BK015544">
    <property type="protein sequence ID" value="DAE12205.1"/>
    <property type="molecule type" value="Genomic_DNA"/>
</dbReference>
<sequence length="49" mass="5729">MNRQIPFVQRLALFCPRRGYSTAISARYDGWAGLYDEHGQHTIVLIEYD</sequence>
<evidence type="ECO:0000313" key="1">
    <source>
        <dbReference type="EMBL" id="DAE12205.1"/>
    </source>
</evidence>
<protein>
    <submittedName>
        <fullName evidence="1">Uncharacterized protein</fullName>
    </submittedName>
</protein>